<dbReference type="EMBL" id="MSIE01000129">
    <property type="protein sequence ID" value="OLF05953.1"/>
    <property type="molecule type" value="Genomic_DNA"/>
</dbReference>
<dbReference type="GO" id="GO:0005737">
    <property type="term" value="C:cytoplasm"/>
    <property type="evidence" value="ECO:0007669"/>
    <property type="project" value="TreeGrafter"/>
</dbReference>
<dbReference type="PANTHER" id="PTHR12835">
    <property type="entry name" value="BIOTIN PROTEIN LIGASE"/>
    <property type="match status" value="1"/>
</dbReference>
<evidence type="ECO:0000259" key="6">
    <source>
        <dbReference type="PROSITE" id="PS51733"/>
    </source>
</evidence>
<keyword evidence="4" id="KW-0092">Biotin</keyword>
<keyword evidence="1 7" id="KW-0436">Ligase</keyword>
<dbReference type="RefSeq" id="WP_075130407.1">
    <property type="nucleotide sequence ID" value="NZ_MSIE01000129.1"/>
</dbReference>
<proteinExistence type="predicted"/>
<protein>
    <recommendedName>
        <fullName evidence="5">biotin--[biotin carboxyl-carrier protein] ligase</fullName>
        <ecNumber evidence="5">6.3.4.15</ecNumber>
    </recommendedName>
</protein>
<dbReference type="InterPro" id="IPR004143">
    <property type="entry name" value="BPL_LPL_catalytic"/>
</dbReference>
<dbReference type="EC" id="6.3.4.15" evidence="5"/>
<dbReference type="CDD" id="cd16442">
    <property type="entry name" value="BPL"/>
    <property type="match status" value="1"/>
</dbReference>
<dbReference type="PANTHER" id="PTHR12835:SF5">
    <property type="entry name" value="BIOTIN--PROTEIN LIGASE"/>
    <property type="match status" value="1"/>
</dbReference>
<evidence type="ECO:0000256" key="1">
    <source>
        <dbReference type="ARBA" id="ARBA00022598"/>
    </source>
</evidence>
<evidence type="ECO:0000256" key="2">
    <source>
        <dbReference type="ARBA" id="ARBA00022741"/>
    </source>
</evidence>
<dbReference type="STRING" id="1912961.BU204_36755"/>
<dbReference type="Gene3D" id="2.30.30.100">
    <property type="match status" value="1"/>
</dbReference>
<sequence length="281" mass="28740">MDTAGGKSDDIIDVLALRERLVAPNGPYTALDLVDSTGSTNADLLAAAKDGAADRTVLIADRQTAGRGRRDREWVSPAGVGIYLSVLIRPAAVPGARLGTLGMVAGLALTHTAEKVAGVAARLKWPNDLLVGDAKCAGILSEVVPAGAAHAAVVGVGINVRPLGEDVPPGPGSLPAGSLAELGASTTDRTAIAEGWLRAFADLEIVWRLHRGDVERSGVLTGYREACGTIGQRVRAELPDGSARTGVAVDVDATGRLSIKLDDGSVETVSAGDVVHLRNAA</sequence>
<evidence type="ECO:0000256" key="5">
    <source>
        <dbReference type="ARBA" id="ARBA00024227"/>
    </source>
</evidence>
<dbReference type="Proteomes" id="UP000185596">
    <property type="component" value="Unassembled WGS sequence"/>
</dbReference>
<evidence type="ECO:0000313" key="7">
    <source>
        <dbReference type="EMBL" id="OLF05953.1"/>
    </source>
</evidence>
<dbReference type="GO" id="GO:0004077">
    <property type="term" value="F:biotin--[biotin carboxyl-carrier protein] ligase activity"/>
    <property type="evidence" value="ECO:0007669"/>
    <property type="project" value="UniProtKB-EC"/>
</dbReference>
<keyword evidence="2" id="KW-0547">Nucleotide-binding</keyword>
<comment type="caution">
    <text evidence="7">The sequence shown here is derived from an EMBL/GenBank/DDBJ whole genome shotgun (WGS) entry which is preliminary data.</text>
</comment>
<reference evidence="7 8" key="1">
    <citation type="submission" date="2016-12" db="EMBL/GenBank/DDBJ databases">
        <title>The draft genome sequence of Actinophytocola sp. 11-183.</title>
        <authorList>
            <person name="Wang W."/>
            <person name="Yuan L."/>
        </authorList>
    </citation>
    <scope>NUCLEOTIDE SEQUENCE [LARGE SCALE GENOMIC DNA]</scope>
    <source>
        <strain evidence="7 8">11-183</strain>
    </source>
</reference>
<keyword evidence="3" id="KW-0067">ATP-binding</keyword>
<name>A0A1Q8BV30_9PSEU</name>
<organism evidence="7 8">
    <name type="scientific">Actinophytocola xanthii</name>
    <dbReference type="NCBI Taxonomy" id="1912961"/>
    <lineage>
        <taxon>Bacteria</taxon>
        <taxon>Bacillati</taxon>
        <taxon>Actinomycetota</taxon>
        <taxon>Actinomycetes</taxon>
        <taxon>Pseudonocardiales</taxon>
        <taxon>Pseudonocardiaceae</taxon>
    </lineage>
</organism>
<gene>
    <name evidence="7" type="ORF">BU204_36755</name>
</gene>
<dbReference type="Pfam" id="PF03099">
    <property type="entry name" value="BPL_LplA_LipB"/>
    <property type="match status" value="1"/>
</dbReference>
<dbReference type="NCBIfam" id="TIGR00121">
    <property type="entry name" value="birA_ligase"/>
    <property type="match status" value="1"/>
</dbReference>
<dbReference type="GO" id="GO:0005524">
    <property type="term" value="F:ATP binding"/>
    <property type="evidence" value="ECO:0007669"/>
    <property type="project" value="UniProtKB-KW"/>
</dbReference>
<accession>A0A1Q8BV30</accession>
<dbReference type="Gene3D" id="3.30.930.10">
    <property type="entry name" value="Bira Bifunctional Protein, Domain 2"/>
    <property type="match status" value="1"/>
</dbReference>
<dbReference type="Pfam" id="PF02237">
    <property type="entry name" value="BPL_C"/>
    <property type="match status" value="1"/>
</dbReference>
<dbReference type="AlphaFoldDB" id="A0A1Q8BV30"/>
<feature type="domain" description="BPL/LPL catalytic" evidence="6">
    <location>
        <begin position="21"/>
        <end position="208"/>
    </location>
</feature>
<dbReference type="InterPro" id="IPR008988">
    <property type="entry name" value="Transcriptional_repressor_C"/>
</dbReference>
<dbReference type="SUPFAM" id="SSF50037">
    <property type="entry name" value="C-terminal domain of transcriptional repressors"/>
    <property type="match status" value="1"/>
</dbReference>
<evidence type="ECO:0000256" key="3">
    <source>
        <dbReference type="ARBA" id="ARBA00022840"/>
    </source>
</evidence>
<dbReference type="InterPro" id="IPR045864">
    <property type="entry name" value="aa-tRNA-synth_II/BPL/LPL"/>
</dbReference>
<dbReference type="InterPro" id="IPR004408">
    <property type="entry name" value="Biotin_CoA_COase_ligase"/>
</dbReference>
<evidence type="ECO:0000256" key="4">
    <source>
        <dbReference type="ARBA" id="ARBA00023267"/>
    </source>
</evidence>
<dbReference type="InterPro" id="IPR003142">
    <property type="entry name" value="BPL_C"/>
</dbReference>
<dbReference type="SUPFAM" id="SSF55681">
    <property type="entry name" value="Class II aaRS and biotin synthetases"/>
    <property type="match status" value="1"/>
</dbReference>
<keyword evidence="8" id="KW-1185">Reference proteome</keyword>
<dbReference type="OrthoDB" id="9807064at2"/>
<evidence type="ECO:0000313" key="8">
    <source>
        <dbReference type="Proteomes" id="UP000185596"/>
    </source>
</evidence>
<dbReference type="PROSITE" id="PS51733">
    <property type="entry name" value="BPL_LPL_CATALYTIC"/>
    <property type="match status" value="1"/>
</dbReference>